<feature type="signal peptide" evidence="3">
    <location>
        <begin position="1"/>
        <end position="24"/>
    </location>
</feature>
<evidence type="ECO:0000313" key="6">
    <source>
        <dbReference type="Proteomes" id="UP000230605"/>
    </source>
</evidence>
<dbReference type="PANTHER" id="PTHR33630">
    <property type="entry name" value="CUTINASE RV1984C-RELATED-RELATED"/>
    <property type="match status" value="1"/>
</dbReference>
<dbReference type="Pfam" id="PF01083">
    <property type="entry name" value="Cutinase"/>
    <property type="match status" value="1"/>
</dbReference>
<dbReference type="Gene3D" id="3.40.50.1820">
    <property type="entry name" value="alpha/beta hydrolase"/>
    <property type="match status" value="1"/>
</dbReference>
<evidence type="ECO:0000313" key="4">
    <source>
        <dbReference type="EMBL" id="PIA93825.1"/>
    </source>
</evidence>
<dbReference type="AlphaFoldDB" id="A0A2G5HMS5"/>
<dbReference type="SUPFAM" id="SSF53474">
    <property type="entry name" value="alpha/beta-Hydrolases"/>
    <property type="match status" value="1"/>
</dbReference>
<dbReference type="Proteomes" id="UP001302367">
    <property type="component" value="Chromosome 4"/>
</dbReference>
<evidence type="ECO:0000256" key="2">
    <source>
        <dbReference type="ARBA" id="ARBA00023157"/>
    </source>
</evidence>
<dbReference type="PANTHER" id="PTHR33630:SF9">
    <property type="entry name" value="CUTINASE 4"/>
    <property type="match status" value="1"/>
</dbReference>
<evidence type="ECO:0000256" key="1">
    <source>
        <dbReference type="ARBA" id="ARBA00022801"/>
    </source>
</evidence>
<dbReference type="SMART" id="SM01110">
    <property type="entry name" value="Cutinase"/>
    <property type="match status" value="1"/>
</dbReference>
<dbReference type="InterPro" id="IPR000675">
    <property type="entry name" value="Cutinase/axe"/>
</dbReference>
<gene>
    <name evidence="4" type="ORF">CB0940_05061</name>
    <name evidence="5" type="ORF">RHO25_006989</name>
</gene>
<keyword evidence="3" id="KW-0732">Signal</keyword>
<dbReference type="EMBL" id="LKMD01000105">
    <property type="protein sequence ID" value="PIA93825.1"/>
    <property type="molecule type" value="Genomic_DNA"/>
</dbReference>
<feature type="chain" id="PRO_5013882198" description="Cutinase" evidence="3">
    <location>
        <begin position="25"/>
        <end position="271"/>
    </location>
</feature>
<dbReference type="OrthoDB" id="3225429at2759"/>
<evidence type="ECO:0000256" key="3">
    <source>
        <dbReference type="SAM" id="SignalP"/>
    </source>
</evidence>
<accession>A0A2G5HMS5</accession>
<dbReference type="GO" id="GO:0052689">
    <property type="term" value="F:carboxylic ester hydrolase activity"/>
    <property type="evidence" value="ECO:0007669"/>
    <property type="project" value="UniProtKB-ARBA"/>
</dbReference>
<proteinExistence type="predicted"/>
<name>A0A2G5HMS5_CERBT</name>
<dbReference type="InterPro" id="IPR029058">
    <property type="entry name" value="AB_hydrolase_fold"/>
</dbReference>
<protein>
    <recommendedName>
        <fullName evidence="8">Cutinase</fullName>
    </recommendedName>
</protein>
<keyword evidence="2" id="KW-1015">Disulfide bond</keyword>
<keyword evidence="7" id="KW-1185">Reference proteome</keyword>
<dbReference type="EMBL" id="CP134187">
    <property type="protein sequence ID" value="WPB02355.1"/>
    <property type="molecule type" value="Genomic_DNA"/>
</dbReference>
<reference evidence="5 7" key="2">
    <citation type="submission" date="2023-09" db="EMBL/GenBank/DDBJ databases">
        <title>Complete-Gapless Cercospora beticola genome.</title>
        <authorList>
            <person name="Wyatt N.A."/>
            <person name="Spanner R.E."/>
            <person name="Bolton M.D."/>
        </authorList>
    </citation>
    <scope>NUCLEOTIDE SEQUENCE [LARGE SCALE GENOMIC DNA]</scope>
    <source>
        <strain evidence="5">Cb09-40</strain>
    </source>
</reference>
<evidence type="ECO:0000313" key="5">
    <source>
        <dbReference type="EMBL" id="WPB02355.1"/>
    </source>
</evidence>
<evidence type="ECO:0000313" key="7">
    <source>
        <dbReference type="Proteomes" id="UP001302367"/>
    </source>
</evidence>
<keyword evidence="1" id="KW-0378">Hydrolase</keyword>
<organism evidence="4 6">
    <name type="scientific">Cercospora beticola</name>
    <name type="common">Sugarbeet leaf spot fungus</name>
    <dbReference type="NCBI Taxonomy" id="122368"/>
    <lineage>
        <taxon>Eukaryota</taxon>
        <taxon>Fungi</taxon>
        <taxon>Dikarya</taxon>
        <taxon>Ascomycota</taxon>
        <taxon>Pezizomycotina</taxon>
        <taxon>Dothideomycetes</taxon>
        <taxon>Dothideomycetidae</taxon>
        <taxon>Mycosphaerellales</taxon>
        <taxon>Mycosphaerellaceae</taxon>
        <taxon>Cercospora</taxon>
    </lineage>
</organism>
<sequence>MWCSGTFFSSALMFALVLCHNSAANESAYNALSTVQDPTCRCGASAFLSSPHTNISKTEPVDRCFDYRLLDARGTAEPQGVSSMFQSLIAQVLANRTGGYSQPVVYPADPDQNTTSGQGYLLRQLEAGVRACPRQKFVILGYSQGASLILEASTRFDQFISNAIAAIILVGNPYRIPEKKSSVNSRGLPDKRATIGRFAVSALSTGSNVPQLPLDLDTSGKVLDYCLEHDTVCSIDPACDCQLPADHLSYGLIQTVQETAFEHIIQALASN</sequence>
<evidence type="ECO:0008006" key="8">
    <source>
        <dbReference type="Google" id="ProtNLM"/>
    </source>
</evidence>
<reference evidence="4 6" key="1">
    <citation type="submission" date="2015-10" db="EMBL/GenBank/DDBJ databases">
        <title>The cercosporin biosynthetic gene cluster was horizontally transferred to several fungal lineages and shown to be expanded in Cercospora beticola based on microsynteny with recipient genomes.</title>
        <authorList>
            <person name="De Jonge R."/>
            <person name="Ebert M.K."/>
            <person name="Suttle J.C."/>
            <person name="Jurick Ii W.M."/>
            <person name="Secor G.A."/>
            <person name="Thomma B.P."/>
            <person name="Van De Peer Y."/>
            <person name="Bolton M.D."/>
        </authorList>
    </citation>
    <scope>NUCLEOTIDE SEQUENCE [LARGE SCALE GENOMIC DNA]</scope>
    <source>
        <strain evidence="4 6">09-40</strain>
    </source>
</reference>
<dbReference type="Proteomes" id="UP000230605">
    <property type="component" value="Chromosome 4"/>
</dbReference>